<evidence type="ECO:0000313" key="1">
    <source>
        <dbReference type="Proteomes" id="UP000095286"/>
    </source>
</evidence>
<dbReference type="Proteomes" id="UP000095286">
    <property type="component" value="Unplaced"/>
</dbReference>
<proteinExistence type="predicted"/>
<name>A0AC35TW34_9BILA</name>
<protein>
    <submittedName>
        <fullName evidence="2">Uncharacterized protein</fullName>
    </submittedName>
</protein>
<sequence length="167" mass="18834">MVFLFFRDISSWICMGLGILFLIIVCCLICSPCICTLCAGSIAALGLGKSRKSKSKNNQTAPPPTIITTQSYPPPQQHQMAAPPAPVQSYPVPLEQKNITIYESGTKPVPRERKEVRIREASSMSEDGRYYTVRRNENHQGLMRSPPRADKIVYTHQNERYYNGTRN</sequence>
<accession>A0AC35TW34</accession>
<reference evidence="2" key="1">
    <citation type="submission" date="2016-11" db="UniProtKB">
        <authorList>
            <consortium name="WormBaseParasite"/>
        </authorList>
    </citation>
    <scope>IDENTIFICATION</scope>
    <source>
        <strain evidence="2">KR3021</strain>
    </source>
</reference>
<evidence type="ECO:0000313" key="2">
    <source>
        <dbReference type="WBParaSite" id="RSKR_0000494400.1"/>
    </source>
</evidence>
<dbReference type="WBParaSite" id="RSKR_0000494400.1">
    <property type="protein sequence ID" value="RSKR_0000494400.1"/>
    <property type="gene ID" value="RSKR_0000494400"/>
</dbReference>
<organism evidence="1 2">
    <name type="scientific">Rhabditophanes sp. KR3021</name>
    <dbReference type="NCBI Taxonomy" id="114890"/>
    <lineage>
        <taxon>Eukaryota</taxon>
        <taxon>Metazoa</taxon>
        <taxon>Ecdysozoa</taxon>
        <taxon>Nematoda</taxon>
        <taxon>Chromadorea</taxon>
        <taxon>Rhabditida</taxon>
        <taxon>Tylenchina</taxon>
        <taxon>Panagrolaimomorpha</taxon>
        <taxon>Strongyloidoidea</taxon>
        <taxon>Alloionematidae</taxon>
        <taxon>Rhabditophanes</taxon>
    </lineage>
</organism>